<keyword evidence="2" id="KW-1185">Reference proteome</keyword>
<dbReference type="EMBL" id="JANPWB010000010">
    <property type="protein sequence ID" value="KAJ1145403.1"/>
    <property type="molecule type" value="Genomic_DNA"/>
</dbReference>
<reference evidence="1" key="1">
    <citation type="journal article" date="2022" name="bioRxiv">
        <title>Sequencing and chromosome-scale assembly of the giantPleurodeles waltlgenome.</title>
        <authorList>
            <person name="Brown T."/>
            <person name="Elewa A."/>
            <person name="Iarovenko S."/>
            <person name="Subramanian E."/>
            <person name="Araus A.J."/>
            <person name="Petzold A."/>
            <person name="Susuki M."/>
            <person name="Suzuki K.-i.T."/>
            <person name="Hayashi T."/>
            <person name="Toyoda A."/>
            <person name="Oliveira C."/>
            <person name="Osipova E."/>
            <person name="Leigh N.D."/>
            <person name="Simon A."/>
            <person name="Yun M.H."/>
        </authorList>
    </citation>
    <scope>NUCLEOTIDE SEQUENCE</scope>
    <source>
        <strain evidence="1">20211129_DDA</strain>
        <tissue evidence="1">Liver</tissue>
    </source>
</reference>
<organism evidence="1 2">
    <name type="scientific">Pleurodeles waltl</name>
    <name type="common">Iberian ribbed newt</name>
    <dbReference type="NCBI Taxonomy" id="8319"/>
    <lineage>
        <taxon>Eukaryota</taxon>
        <taxon>Metazoa</taxon>
        <taxon>Chordata</taxon>
        <taxon>Craniata</taxon>
        <taxon>Vertebrata</taxon>
        <taxon>Euteleostomi</taxon>
        <taxon>Amphibia</taxon>
        <taxon>Batrachia</taxon>
        <taxon>Caudata</taxon>
        <taxon>Salamandroidea</taxon>
        <taxon>Salamandridae</taxon>
        <taxon>Pleurodelinae</taxon>
        <taxon>Pleurodeles</taxon>
    </lineage>
</organism>
<comment type="caution">
    <text evidence="1">The sequence shown here is derived from an EMBL/GenBank/DDBJ whole genome shotgun (WGS) entry which is preliminary data.</text>
</comment>
<name>A0AAV7QZB7_PLEWA</name>
<sequence>MLRRRRRKSESWIGGIGVSSRVSSALDGLLKITAGEKDELGKTRAPAKAVEERCWKRASDSSVWAEAARGVHRGRRFTSRCSLRGALLERPGFPLRKKLSGSWRRGVGDCTSTSQCMSPVKHRPRGVRAEELEVAILLGIVAVRSGPCCSAGSRGCFTFTGLPEGSRTDSRRKGLRWWSWLQGRGKLRTGWREQVNEMAPKNRRSSRMKIGVGERRPPQSLPLGAASNAGKKSVSKAQGALDNKQLIQIVDAGSGSRIKDVMHHGDGPTIPDMFESPQPIMNPPSLGGRVTISTTLLESQELVECGDSDAGLAHSVSNNSFSQVSADSSECCLNMTATSADLTLTGLYASAPSSNFDGLSAVTGEGENCTPQAPSSVSDPARANAAEKGFSSNKLWGVNKWLKQKLCKVVKVQAACMQTKVQESKAKEN</sequence>
<evidence type="ECO:0000313" key="2">
    <source>
        <dbReference type="Proteomes" id="UP001066276"/>
    </source>
</evidence>
<dbReference type="AlphaFoldDB" id="A0AAV7QZB7"/>
<dbReference type="Proteomes" id="UP001066276">
    <property type="component" value="Chromosome 6"/>
</dbReference>
<protein>
    <submittedName>
        <fullName evidence="1">Uncharacterized protein</fullName>
    </submittedName>
</protein>
<evidence type="ECO:0000313" key="1">
    <source>
        <dbReference type="EMBL" id="KAJ1145403.1"/>
    </source>
</evidence>
<gene>
    <name evidence="1" type="ORF">NDU88_011690</name>
</gene>
<proteinExistence type="predicted"/>
<accession>A0AAV7QZB7</accession>